<dbReference type="Gene3D" id="3.20.20.80">
    <property type="entry name" value="Glycosidases"/>
    <property type="match status" value="1"/>
</dbReference>
<keyword evidence="6" id="KW-1185">Reference proteome</keyword>
<organism evidence="5 6">
    <name type="scientific">Maribacter aquimaris</name>
    <dbReference type="NCBI Taxonomy" id="2737171"/>
    <lineage>
        <taxon>Bacteria</taxon>
        <taxon>Pseudomonadati</taxon>
        <taxon>Bacteroidota</taxon>
        <taxon>Flavobacteriia</taxon>
        <taxon>Flavobacteriales</taxon>
        <taxon>Flavobacteriaceae</taxon>
        <taxon>Maribacter</taxon>
    </lineage>
</organism>
<evidence type="ECO:0000313" key="5">
    <source>
        <dbReference type="EMBL" id="MBD0777813.1"/>
    </source>
</evidence>
<evidence type="ECO:0000256" key="3">
    <source>
        <dbReference type="ARBA" id="ARBA00023295"/>
    </source>
</evidence>
<comment type="similarity">
    <text evidence="1">Belongs to the glycosyl hydrolase 39 family.</text>
</comment>
<protein>
    <submittedName>
        <fullName evidence="5">Glycoside hydrolase</fullName>
    </submittedName>
</protein>
<proteinExistence type="inferred from homology"/>
<dbReference type="InterPro" id="IPR051923">
    <property type="entry name" value="Glycosyl_Hydrolase_39"/>
</dbReference>
<dbReference type="PANTHER" id="PTHR12631">
    <property type="entry name" value="ALPHA-L-IDURONIDASE"/>
    <property type="match status" value="1"/>
</dbReference>
<name>A0ABR7V3U0_9FLAO</name>
<comment type="caution">
    <text evidence="5">The sequence shown here is derived from an EMBL/GenBank/DDBJ whole genome shotgun (WGS) entry which is preliminary data.</text>
</comment>
<dbReference type="Proteomes" id="UP001166021">
    <property type="component" value="Unassembled WGS sequence"/>
</dbReference>
<gene>
    <name evidence="5" type="ORF">HPE56_08410</name>
</gene>
<dbReference type="InterPro" id="IPR049166">
    <property type="entry name" value="GH39_cat"/>
</dbReference>
<dbReference type="EMBL" id="JABTCF010000004">
    <property type="protein sequence ID" value="MBD0777813.1"/>
    <property type="molecule type" value="Genomic_DNA"/>
</dbReference>
<dbReference type="RefSeq" id="WP_188243327.1">
    <property type="nucleotide sequence ID" value="NZ_JABTCF010000004.1"/>
</dbReference>
<evidence type="ECO:0000256" key="1">
    <source>
        <dbReference type="ARBA" id="ARBA00008875"/>
    </source>
</evidence>
<reference evidence="5" key="1">
    <citation type="submission" date="2020-05" db="EMBL/GenBank/DDBJ databases">
        <title>The draft genome sequence of Maribacter sp. ANRC-HE7.</title>
        <authorList>
            <person name="Mu L."/>
        </authorList>
    </citation>
    <scope>NUCLEOTIDE SEQUENCE</scope>
    <source>
        <strain evidence="5">ANRC-HE7</strain>
    </source>
</reference>
<evidence type="ECO:0000313" key="6">
    <source>
        <dbReference type="Proteomes" id="UP001166021"/>
    </source>
</evidence>
<accession>A0ABR7V3U0</accession>
<keyword evidence="3" id="KW-0326">Glycosidase</keyword>
<dbReference type="Pfam" id="PF01229">
    <property type="entry name" value="Glyco_hydro_39"/>
    <property type="match status" value="1"/>
</dbReference>
<dbReference type="PANTHER" id="PTHR12631:SF10">
    <property type="entry name" value="BETA-XYLOSIDASE-LIKE PROTEIN-RELATED"/>
    <property type="match status" value="1"/>
</dbReference>
<evidence type="ECO:0000256" key="2">
    <source>
        <dbReference type="ARBA" id="ARBA00022801"/>
    </source>
</evidence>
<dbReference type="SUPFAM" id="SSF51445">
    <property type="entry name" value="(Trans)glycosidases"/>
    <property type="match status" value="1"/>
</dbReference>
<evidence type="ECO:0000259" key="4">
    <source>
        <dbReference type="Pfam" id="PF01229"/>
    </source>
</evidence>
<keyword evidence="2 5" id="KW-0378">Hydrolase</keyword>
<dbReference type="GO" id="GO:0016787">
    <property type="term" value="F:hydrolase activity"/>
    <property type="evidence" value="ECO:0007669"/>
    <property type="project" value="UniProtKB-KW"/>
</dbReference>
<feature type="domain" description="Glycosyl hydrolases family 39 N-terminal catalytic" evidence="4">
    <location>
        <begin position="98"/>
        <end position="252"/>
    </location>
</feature>
<dbReference type="InterPro" id="IPR017853">
    <property type="entry name" value="GH"/>
</dbReference>
<sequence length="476" mass="55215">MMKKLASFVIIGIMSIGFTYSQNAYSSWELYKYSGPGLQQTGWLNTKTSKEVKKSSLWSIGCETLDRNYADFNKYKEYVGELGVKRARLQSGWAKCETKKGVYNFEWLDVPVYGLVEQDIEPWISLSYGNPIYGSEITLGSKIFTDPKTMDAWLKYVEATVKRYKNVVKEWEVWNEPNGRNGSSEAYAELLIKTSEVIKKVQPDAKILGFSLSRIPLKWTEEVFEILKRNNKLELVDYLTYHPYNKNPDDSYESVEKLETLVHSYNPKIKLFQGENGSPSQLEYTHALAFYPWTEISQAKWFMRRMAGDRVRNIPCSIFTIVDLHYPNMLQSFGLLRANLLNDIIYKRPSYHGVQHMASFFDDSVIAVGELEYDSNSYRKLTVAGFKKENTSAVLAWYSDRIPDDELKWDIIHLDIKDTRFKDPVYVEVISGKVYEIAKSDWEVNGEDTKFKNLPMWDSPVMIAERQEVDLRTCLD</sequence>